<proteinExistence type="predicted"/>
<protein>
    <submittedName>
        <fullName evidence="2">Uncharacterized protein</fullName>
    </submittedName>
</protein>
<evidence type="ECO:0000256" key="1">
    <source>
        <dbReference type="SAM" id="Phobius"/>
    </source>
</evidence>
<dbReference type="Proteomes" id="UP001054821">
    <property type="component" value="Chromosome 3"/>
</dbReference>
<reference evidence="2 3" key="1">
    <citation type="journal article" date="2022" name="G3 (Bethesda)">
        <title>Whole-genome sequence and methylome profiling of the almond [Prunus dulcis (Mill.) D.A. Webb] cultivar 'Nonpareil'.</title>
        <authorList>
            <person name="D'Amico-Willman K.M."/>
            <person name="Ouma W.Z."/>
            <person name="Meulia T."/>
            <person name="Sideli G.M."/>
            <person name="Gradziel T.M."/>
            <person name="Fresnedo-Ramirez J."/>
        </authorList>
    </citation>
    <scope>NUCLEOTIDE SEQUENCE [LARGE SCALE GENOMIC DNA]</scope>
    <source>
        <strain evidence="2">Clone GOH B32 T37-40</strain>
    </source>
</reference>
<evidence type="ECO:0000313" key="3">
    <source>
        <dbReference type="Proteomes" id="UP001054821"/>
    </source>
</evidence>
<keyword evidence="1" id="KW-0812">Transmembrane</keyword>
<keyword evidence="1" id="KW-0472">Membrane</keyword>
<keyword evidence="3" id="KW-1185">Reference proteome</keyword>
<dbReference type="AlphaFoldDB" id="A0AAD4W6R3"/>
<evidence type="ECO:0000313" key="2">
    <source>
        <dbReference type="EMBL" id="KAI5337950.1"/>
    </source>
</evidence>
<name>A0AAD4W6R3_PRUDU</name>
<sequence length="102" mass="11528">MVFGLMTKPLIRFLVPHSKQTTSMVLSKPNTSKSIIVPLLGQDSKGDLGSQEVRRPTSIRDLLTTPTHTVHRYWCKFDNAFIRPVFSLLCFFTLCVLLLCAC</sequence>
<keyword evidence="1" id="KW-1133">Transmembrane helix</keyword>
<gene>
    <name evidence="2" type="ORF">L3X38_017221</name>
</gene>
<comment type="caution">
    <text evidence="2">The sequence shown here is derived from an EMBL/GenBank/DDBJ whole genome shotgun (WGS) entry which is preliminary data.</text>
</comment>
<dbReference type="EMBL" id="JAJFAZ020000003">
    <property type="protein sequence ID" value="KAI5337950.1"/>
    <property type="molecule type" value="Genomic_DNA"/>
</dbReference>
<feature type="transmembrane region" description="Helical" evidence="1">
    <location>
        <begin position="81"/>
        <end position="101"/>
    </location>
</feature>
<accession>A0AAD4W6R3</accession>
<organism evidence="2 3">
    <name type="scientific">Prunus dulcis</name>
    <name type="common">Almond</name>
    <name type="synonym">Amygdalus dulcis</name>
    <dbReference type="NCBI Taxonomy" id="3755"/>
    <lineage>
        <taxon>Eukaryota</taxon>
        <taxon>Viridiplantae</taxon>
        <taxon>Streptophyta</taxon>
        <taxon>Embryophyta</taxon>
        <taxon>Tracheophyta</taxon>
        <taxon>Spermatophyta</taxon>
        <taxon>Magnoliopsida</taxon>
        <taxon>eudicotyledons</taxon>
        <taxon>Gunneridae</taxon>
        <taxon>Pentapetalae</taxon>
        <taxon>rosids</taxon>
        <taxon>fabids</taxon>
        <taxon>Rosales</taxon>
        <taxon>Rosaceae</taxon>
        <taxon>Amygdaloideae</taxon>
        <taxon>Amygdaleae</taxon>
        <taxon>Prunus</taxon>
    </lineage>
</organism>